<dbReference type="AlphaFoldDB" id="A0A1I4BJS1"/>
<keyword evidence="1" id="KW-0812">Transmembrane</keyword>
<keyword evidence="1" id="KW-0472">Membrane</keyword>
<reference evidence="2 3" key="1">
    <citation type="submission" date="2016-10" db="EMBL/GenBank/DDBJ databases">
        <authorList>
            <person name="de Groot N.N."/>
        </authorList>
    </citation>
    <scope>NUCLEOTIDE SEQUENCE [LARGE SCALE GENOMIC DNA]</scope>
    <source>
        <strain evidence="2 3">NE2</strain>
    </source>
</reference>
<evidence type="ECO:0000313" key="2">
    <source>
        <dbReference type="EMBL" id="SFK69102.1"/>
    </source>
</evidence>
<dbReference type="Proteomes" id="UP000198755">
    <property type="component" value="Unassembled WGS sequence"/>
</dbReference>
<evidence type="ECO:0000256" key="1">
    <source>
        <dbReference type="SAM" id="Phobius"/>
    </source>
</evidence>
<sequence>MFTKMSILLLLAALTALVYFAAGRSRKLIAFDTQAIAFFVVFAVVAAIYVYWKSRPA</sequence>
<gene>
    <name evidence="2" type="ORF">SAMN05444581_11559</name>
</gene>
<dbReference type="EMBL" id="FOSN01000015">
    <property type="protein sequence ID" value="SFK69102.1"/>
    <property type="molecule type" value="Genomic_DNA"/>
</dbReference>
<evidence type="ECO:0000313" key="3">
    <source>
        <dbReference type="Proteomes" id="UP000198755"/>
    </source>
</evidence>
<accession>A0A1I4BJS1</accession>
<keyword evidence="1" id="KW-1133">Transmembrane helix</keyword>
<name>A0A1I4BJS1_9HYPH</name>
<proteinExistence type="predicted"/>
<feature type="transmembrane region" description="Helical" evidence="1">
    <location>
        <begin position="33"/>
        <end position="52"/>
    </location>
</feature>
<keyword evidence="3" id="KW-1185">Reference proteome</keyword>
<protein>
    <submittedName>
        <fullName evidence="2">Uncharacterized protein</fullName>
    </submittedName>
</protein>
<organism evidence="2 3">
    <name type="scientific">Methylocapsa palsarum</name>
    <dbReference type="NCBI Taxonomy" id="1612308"/>
    <lineage>
        <taxon>Bacteria</taxon>
        <taxon>Pseudomonadati</taxon>
        <taxon>Pseudomonadota</taxon>
        <taxon>Alphaproteobacteria</taxon>
        <taxon>Hyphomicrobiales</taxon>
        <taxon>Beijerinckiaceae</taxon>
        <taxon>Methylocapsa</taxon>
    </lineage>
</organism>
<dbReference type="RefSeq" id="WP_175492632.1">
    <property type="nucleotide sequence ID" value="NZ_FOSN01000015.1"/>
</dbReference>